<evidence type="ECO:0000256" key="6">
    <source>
        <dbReference type="ARBA" id="ARBA00020998"/>
    </source>
</evidence>
<dbReference type="InterPro" id="IPR001348">
    <property type="entry name" value="ATP_PRibTrfase_HisG"/>
</dbReference>
<dbReference type="GO" id="GO:0000287">
    <property type="term" value="F:magnesium ion binding"/>
    <property type="evidence" value="ECO:0007669"/>
    <property type="project" value="InterPro"/>
</dbReference>
<dbReference type="HAMAP" id="MF_00079">
    <property type="entry name" value="HisG_Long"/>
    <property type="match status" value="1"/>
</dbReference>
<evidence type="ECO:0000313" key="17">
    <source>
        <dbReference type="Proteomes" id="UP000319731"/>
    </source>
</evidence>
<evidence type="ECO:0000256" key="12">
    <source>
        <dbReference type="ARBA" id="ARBA00022840"/>
    </source>
</evidence>
<evidence type="ECO:0000256" key="13">
    <source>
        <dbReference type="ARBA" id="ARBA00023102"/>
    </source>
</evidence>
<evidence type="ECO:0000313" key="16">
    <source>
        <dbReference type="EMBL" id="TPX30490.1"/>
    </source>
</evidence>
<keyword evidence="12" id="KW-0067">ATP-binding</keyword>
<comment type="catalytic activity">
    <reaction evidence="1">
        <text>1-(5-phospho-beta-D-ribosyl)-ATP + diphosphate = 5-phospho-alpha-D-ribose 1-diphosphate + ATP</text>
        <dbReference type="Rhea" id="RHEA:18473"/>
        <dbReference type="ChEBI" id="CHEBI:30616"/>
        <dbReference type="ChEBI" id="CHEBI:33019"/>
        <dbReference type="ChEBI" id="CHEBI:58017"/>
        <dbReference type="ChEBI" id="CHEBI:73183"/>
        <dbReference type="EC" id="2.4.2.17"/>
    </reaction>
</comment>
<keyword evidence="10 16" id="KW-0808">Transferase</keyword>
<gene>
    <name evidence="16" type="primary">HIS1</name>
    <name evidence="16" type="ORF">SmJEL517_g05952</name>
</gene>
<dbReference type="Proteomes" id="UP000319731">
    <property type="component" value="Unassembled WGS sequence"/>
</dbReference>
<evidence type="ECO:0000256" key="4">
    <source>
        <dbReference type="ARBA" id="ARBA00009372"/>
    </source>
</evidence>
<dbReference type="FunFam" id="3.30.70.120:FF:000003">
    <property type="entry name" value="ATP phosphoribosyltransferase"/>
    <property type="match status" value="1"/>
</dbReference>
<evidence type="ECO:0000256" key="5">
    <source>
        <dbReference type="ARBA" id="ARBA00011946"/>
    </source>
</evidence>
<feature type="domain" description="Histidine biosynthesis HisG C-terminal" evidence="15">
    <location>
        <begin position="261"/>
        <end position="333"/>
    </location>
</feature>
<dbReference type="GO" id="GO:0003879">
    <property type="term" value="F:ATP phosphoribosyltransferase activity"/>
    <property type="evidence" value="ECO:0007669"/>
    <property type="project" value="UniProtKB-EC"/>
</dbReference>
<accession>A0A507BIA8</accession>
<keyword evidence="11" id="KW-0547">Nucleotide-binding</keyword>
<dbReference type="Pfam" id="PF08029">
    <property type="entry name" value="HisG_C"/>
    <property type="match status" value="1"/>
</dbReference>
<protein>
    <recommendedName>
        <fullName evidence="6">ATP phosphoribosyltransferase</fullName>
        <ecNumber evidence="5">2.4.2.17</ecNumber>
    </recommendedName>
</protein>
<dbReference type="PANTHER" id="PTHR21403:SF8">
    <property type="entry name" value="ATP PHOSPHORIBOSYLTRANSFERASE"/>
    <property type="match status" value="1"/>
</dbReference>
<dbReference type="AlphaFoldDB" id="A0A507BIA8"/>
<feature type="domain" description="ATP phosphoribosyltransferase catalytic" evidence="14">
    <location>
        <begin position="77"/>
        <end position="257"/>
    </location>
</feature>
<keyword evidence="9 16" id="KW-0328">Glycosyltransferase</keyword>
<evidence type="ECO:0000259" key="15">
    <source>
        <dbReference type="Pfam" id="PF08029"/>
    </source>
</evidence>
<evidence type="ECO:0000259" key="14">
    <source>
        <dbReference type="Pfam" id="PF01634"/>
    </source>
</evidence>
<evidence type="ECO:0000256" key="11">
    <source>
        <dbReference type="ARBA" id="ARBA00022741"/>
    </source>
</evidence>
<dbReference type="InterPro" id="IPR015867">
    <property type="entry name" value="N-reg_PII/ATP_PRibTrfase_C"/>
</dbReference>
<evidence type="ECO:0000256" key="9">
    <source>
        <dbReference type="ARBA" id="ARBA00022676"/>
    </source>
</evidence>
<dbReference type="InterPro" id="IPR013115">
    <property type="entry name" value="HisG_C"/>
</dbReference>
<dbReference type="GO" id="GO:0000105">
    <property type="term" value="P:L-histidine biosynthetic process"/>
    <property type="evidence" value="ECO:0007669"/>
    <property type="project" value="UniProtKB-UniPathway"/>
</dbReference>
<evidence type="ECO:0000256" key="1">
    <source>
        <dbReference type="ARBA" id="ARBA00000915"/>
    </source>
</evidence>
<comment type="subcellular location">
    <subcellularLocation>
        <location evidence="2">Cytoplasm</location>
    </subcellularLocation>
</comment>
<name>A0A507BIA8_9FUNG</name>
<dbReference type="Pfam" id="PF01634">
    <property type="entry name" value="HisG"/>
    <property type="match status" value="1"/>
</dbReference>
<comment type="caution">
    <text evidence="16">The sequence shown here is derived from an EMBL/GenBank/DDBJ whole genome shotgun (WGS) entry which is preliminary data.</text>
</comment>
<dbReference type="RefSeq" id="XP_031022145.1">
    <property type="nucleotide sequence ID" value="XM_031171878.1"/>
</dbReference>
<dbReference type="PANTHER" id="PTHR21403">
    <property type="entry name" value="ATP PHOSPHORIBOSYLTRANSFERASE ATP-PRTASE"/>
    <property type="match status" value="1"/>
</dbReference>
<dbReference type="PROSITE" id="PS01316">
    <property type="entry name" value="ATP_P_PHORIBOSYLTR"/>
    <property type="match status" value="1"/>
</dbReference>
<dbReference type="FunFam" id="3.40.190.10:FF:000123">
    <property type="entry name" value="HIS1p ATP phosphoribosyltransferase"/>
    <property type="match status" value="1"/>
</dbReference>
<dbReference type="EC" id="2.4.2.17" evidence="5"/>
<evidence type="ECO:0000256" key="8">
    <source>
        <dbReference type="ARBA" id="ARBA00022605"/>
    </source>
</evidence>
<sequence length="336" mass="36272">MAKQGNDELPGTRATTPSIFDTSELNSRLLFAIPKKGRLHEQCLSLLSGADIQFKRGNRVDIAMSTNLPIALVFLPAADIAKFVADGNVDLGITGQDVVRESGVDVEEVMHLGFGKCNLSVQVPVTSDITDVKELVGKRIVTSFERLVHEFFADLERNEANVNKQPNGNSKEDYIGATGSFPVLKTRINYVSGSVEAACGLGLADGIVDLVESGETMRAANLHAIHVLCTSEAVLICNRAKRHTNALISRIARRIEGVITAQRYALITYNVSRASLPAAVQITPGKKAPTISPLEDNNWVAVSSMVMKNKVSDIMDELESVGASDILVTNINNCRV</sequence>
<comment type="pathway">
    <text evidence="3">Amino-acid biosynthesis; L-histidine biosynthesis; L-histidine from 5-phospho-alpha-D-ribose 1-diphosphate: step 1/9.</text>
</comment>
<dbReference type="UniPathway" id="UPA00031">
    <property type="reaction ID" value="UER00006"/>
</dbReference>
<dbReference type="NCBIfam" id="TIGR03455">
    <property type="entry name" value="HisG_C-term"/>
    <property type="match status" value="1"/>
</dbReference>
<dbReference type="EMBL" id="QEAO01000068">
    <property type="protein sequence ID" value="TPX30490.1"/>
    <property type="molecule type" value="Genomic_DNA"/>
</dbReference>
<dbReference type="InterPro" id="IPR018198">
    <property type="entry name" value="ATP_PRibTrfase_CS"/>
</dbReference>
<evidence type="ECO:0000256" key="3">
    <source>
        <dbReference type="ARBA" id="ARBA00004667"/>
    </source>
</evidence>
<dbReference type="InterPro" id="IPR020621">
    <property type="entry name" value="ATP-PRT_HisG_long"/>
</dbReference>
<comment type="similarity">
    <text evidence="4">Belongs to the ATP phosphoribosyltransferase family.</text>
</comment>
<reference evidence="16 17" key="1">
    <citation type="journal article" date="2019" name="Sci. Rep.">
        <title>Comparative genomics of chytrid fungi reveal insights into the obligate biotrophic and pathogenic lifestyle of Synchytrium endobioticum.</title>
        <authorList>
            <person name="van de Vossenberg B.T.L.H."/>
            <person name="Warris S."/>
            <person name="Nguyen H.D.T."/>
            <person name="van Gent-Pelzer M.P.E."/>
            <person name="Joly D.L."/>
            <person name="van de Geest H.C."/>
            <person name="Bonants P.J.M."/>
            <person name="Smith D.S."/>
            <person name="Levesque C.A."/>
            <person name="van der Lee T.A.J."/>
        </authorList>
    </citation>
    <scope>NUCLEOTIDE SEQUENCE [LARGE SCALE GENOMIC DNA]</scope>
    <source>
        <strain evidence="16 17">JEL517</strain>
    </source>
</reference>
<evidence type="ECO:0000256" key="7">
    <source>
        <dbReference type="ARBA" id="ARBA00022490"/>
    </source>
</evidence>
<dbReference type="STRING" id="1806994.A0A507BIA8"/>
<dbReference type="NCBIfam" id="TIGR00070">
    <property type="entry name" value="hisG"/>
    <property type="match status" value="1"/>
</dbReference>
<dbReference type="OrthoDB" id="2574at2759"/>
<evidence type="ECO:0000256" key="10">
    <source>
        <dbReference type="ARBA" id="ARBA00022679"/>
    </source>
</evidence>
<evidence type="ECO:0000256" key="2">
    <source>
        <dbReference type="ARBA" id="ARBA00004496"/>
    </source>
</evidence>
<keyword evidence="7" id="KW-0963">Cytoplasm</keyword>
<keyword evidence="13" id="KW-0368">Histidine biosynthesis</keyword>
<dbReference type="Gene3D" id="3.40.190.10">
    <property type="entry name" value="Periplasmic binding protein-like II"/>
    <property type="match status" value="2"/>
</dbReference>
<organism evidence="16 17">
    <name type="scientific">Synchytrium microbalum</name>
    <dbReference type="NCBI Taxonomy" id="1806994"/>
    <lineage>
        <taxon>Eukaryota</taxon>
        <taxon>Fungi</taxon>
        <taxon>Fungi incertae sedis</taxon>
        <taxon>Chytridiomycota</taxon>
        <taxon>Chytridiomycota incertae sedis</taxon>
        <taxon>Chytridiomycetes</taxon>
        <taxon>Synchytriales</taxon>
        <taxon>Synchytriaceae</taxon>
        <taxon>Synchytrium</taxon>
    </lineage>
</organism>
<dbReference type="SUPFAM" id="SSF53850">
    <property type="entry name" value="Periplasmic binding protein-like II"/>
    <property type="match status" value="1"/>
</dbReference>
<dbReference type="Gene3D" id="3.30.70.120">
    <property type="match status" value="1"/>
</dbReference>
<dbReference type="InterPro" id="IPR011322">
    <property type="entry name" value="N-reg_PII-like_a/b"/>
</dbReference>
<dbReference type="GO" id="GO:0005737">
    <property type="term" value="C:cytoplasm"/>
    <property type="evidence" value="ECO:0007669"/>
    <property type="project" value="UniProtKB-SubCell"/>
</dbReference>
<dbReference type="SUPFAM" id="SSF54913">
    <property type="entry name" value="GlnB-like"/>
    <property type="match status" value="1"/>
</dbReference>
<keyword evidence="8" id="KW-0028">Amino-acid biosynthesis</keyword>
<dbReference type="GO" id="GO:0005524">
    <property type="term" value="F:ATP binding"/>
    <property type="evidence" value="ECO:0007669"/>
    <property type="project" value="UniProtKB-KW"/>
</dbReference>
<dbReference type="InterPro" id="IPR013820">
    <property type="entry name" value="ATP_PRibTrfase_cat"/>
</dbReference>
<dbReference type="GeneID" id="42007175"/>
<keyword evidence="17" id="KW-1185">Reference proteome</keyword>
<proteinExistence type="inferred from homology"/>